<dbReference type="AlphaFoldDB" id="A0ABD5LV24"/>
<reference evidence="1" key="1">
    <citation type="submission" date="2021-05" db="EMBL/GenBank/DDBJ databases">
        <title>First report of NDM-5 and VEB-6 producing Proteus mirabilis isolated from blood of a sepsis patient in Kolkata, India.</title>
        <authorList>
            <person name="Halder G."/>
            <person name="Chaudhuri B."/>
            <person name="Dutta S."/>
        </authorList>
    </citation>
    <scope>NUCLEOTIDE SEQUENCE [LARGE SCALE GENOMIC DNA]</scope>
    <source>
        <strain evidence="1">7049</strain>
    </source>
</reference>
<proteinExistence type="predicted"/>
<protein>
    <submittedName>
        <fullName evidence="1">Uncharacterized protein</fullName>
    </submittedName>
</protein>
<accession>A0ABD5LV24</accession>
<evidence type="ECO:0000313" key="1">
    <source>
        <dbReference type="EMBL" id="MEY2344500.1"/>
    </source>
</evidence>
<sequence>MAKGYRVKTVIGGFYDIDISVVISGISNGGVLLKIADDELSDGVDYAAAYVGKTDGKRTVKLNYTGRLPSGKYIYVSIVNAQFNSTWDPDSFIRVSLKE</sequence>
<name>A0ABD5LV24_PROMI</name>
<gene>
    <name evidence="1" type="ORF">I3679_012035</name>
</gene>
<dbReference type="EMBL" id="JADQCH020000001">
    <property type="protein sequence ID" value="MEY2344500.1"/>
    <property type="molecule type" value="Genomic_DNA"/>
</dbReference>
<comment type="caution">
    <text evidence="1">The sequence shown here is derived from an EMBL/GenBank/DDBJ whole genome shotgun (WGS) entry which is preliminary data.</text>
</comment>
<organism evidence="1">
    <name type="scientific">Proteus mirabilis</name>
    <dbReference type="NCBI Taxonomy" id="584"/>
    <lineage>
        <taxon>Bacteria</taxon>
        <taxon>Pseudomonadati</taxon>
        <taxon>Pseudomonadota</taxon>
        <taxon>Gammaproteobacteria</taxon>
        <taxon>Enterobacterales</taxon>
        <taxon>Morganellaceae</taxon>
        <taxon>Proteus</taxon>
    </lineage>
</organism>